<dbReference type="AlphaFoldDB" id="A0AAV4P8C6"/>
<proteinExistence type="predicted"/>
<gene>
    <name evidence="1" type="ORF">CDAR_191781</name>
</gene>
<dbReference type="EMBL" id="BPLQ01002483">
    <property type="protein sequence ID" value="GIX93279.1"/>
    <property type="molecule type" value="Genomic_DNA"/>
</dbReference>
<evidence type="ECO:0000313" key="2">
    <source>
        <dbReference type="Proteomes" id="UP001054837"/>
    </source>
</evidence>
<keyword evidence="2" id="KW-1185">Reference proteome</keyword>
<name>A0AAV4P8C6_9ARAC</name>
<protein>
    <submittedName>
        <fullName evidence="1">Uncharacterized protein</fullName>
    </submittedName>
</protein>
<comment type="caution">
    <text evidence="1">The sequence shown here is derived from an EMBL/GenBank/DDBJ whole genome shotgun (WGS) entry which is preliminary data.</text>
</comment>
<dbReference type="Proteomes" id="UP001054837">
    <property type="component" value="Unassembled WGS sequence"/>
</dbReference>
<reference evidence="1 2" key="1">
    <citation type="submission" date="2021-06" db="EMBL/GenBank/DDBJ databases">
        <title>Caerostris darwini draft genome.</title>
        <authorList>
            <person name="Kono N."/>
            <person name="Arakawa K."/>
        </authorList>
    </citation>
    <scope>NUCLEOTIDE SEQUENCE [LARGE SCALE GENOMIC DNA]</scope>
</reference>
<evidence type="ECO:0000313" key="1">
    <source>
        <dbReference type="EMBL" id="GIX93279.1"/>
    </source>
</evidence>
<sequence>MKHLVGEPIPSDCLPSLQLWMHYRLHSPNEPKFSFLEIAGTRDRSEPIRGYYNNLNEELIKPTSVFMISEISSRINLEESRHIEFITPLSESSVIVIHCCTVDEKVSFEDPGNGVRGERWGAVLSVFNFLSNPRFPLTGAVCFDEGAEMGLFPLNHWAEGWEGEAIRLERRRSTEGSLPCLMNFRNEMSFH</sequence>
<organism evidence="1 2">
    <name type="scientific">Caerostris darwini</name>
    <dbReference type="NCBI Taxonomy" id="1538125"/>
    <lineage>
        <taxon>Eukaryota</taxon>
        <taxon>Metazoa</taxon>
        <taxon>Ecdysozoa</taxon>
        <taxon>Arthropoda</taxon>
        <taxon>Chelicerata</taxon>
        <taxon>Arachnida</taxon>
        <taxon>Araneae</taxon>
        <taxon>Araneomorphae</taxon>
        <taxon>Entelegynae</taxon>
        <taxon>Araneoidea</taxon>
        <taxon>Araneidae</taxon>
        <taxon>Caerostris</taxon>
    </lineage>
</organism>
<accession>A0AAV4P8C6</accession>